<keyword evidence="2" id="KW-1185">Reference proteome</keyword>
<sequence length="136" mass="15320">MPAILENYEVLLIFNNDTQNNVTVELQRSYGRNHDSVRLVNPADSVTLILDAGSVYRYSVKKGWNVADVTAQAWRDVICDISQLFSSDTPRGNGITVDRVWQDHRCVYPQCGPNLQGWPISLGTWTCKLRNHSGTP</sequence>
<gene>
    <name evidence="1" type="ORF">M378DRAFT_66195</name>
</gene>
<dbReference type="EMBL" id="KN818223">
    <property type="protein sequence ID" value="KIL70749.1"/>
    <property type="molecule type" value="Genomic_DNA"/>
</dbReference>
<dbReference type="Proteomes" id="UP000054549">
    <property type="component" value="Unassembled WGS sequence"/>
</dbReference>
<organism evidence="1 2">
    <name type="scientific">Amanita muscaria (strain Koide BX008)</name>
    <dbReference type="NCBI Taxonomy" id="946122"/>
    <lineage>
        <taxon>Eukaryota</taxon>
        <taxon>Fungi</taxon>
        <taxon>Dikarya</taxon>
        <taxon>Basidiomycota</taxon>
        <taxon>Agaricomycotina</taxon>
        <taxon>Agaricomycetes</taxon>
        <taxon>Agaricomycetidae</taxon>
        <taxon>Agaricales</taxon>
        <taxon>Pluteineae</taxon>
        <taxon>Amanitaceae</taxon>
        <taxon>Amanita</taxon>
    </lineage>
</organism>
<dbReference type="HOGENOM" id="CLU_153333_0_0_1"/>
<protein>
    <submittedName>
        <fullName evidence="1">Uncharacterized protein</fullName>
    </submittedName>
</protein>
<dbReference type="AlphaFoldDB" id="A0A0C2TTV4"/>
<accession>A0A0C2TTV4</accession>
<evidence type="ECO:0000313" key="2">
    <source>
        <dbReference type="Proteomes" id="UP000054549"/>
    </source>
</evidence>
<proteinExistence type="predicted"/>
<dbReference type="InParanoid" id="A0A0C2TTV4"/>
<name>A0A0C2TTV4_AMAMK</name>
<reference evidence="1 2" key="1">
    <citation type="submission" date="2014-04" db="EMBL/GenBank/DDBJ databases">
        <title>Evolutionary Origins and Diversification of the Mycorrhizal Mutualists.</title>
        <authorList>
            <consortium name="DOE Joint Genome Institute"/>
            <consortium name="Mycorrhizal Genomics Consortium"/>
            <person name="Kohler A."/>
            <person name="Kuo A."/>
            <person name="Nagy L.G."/>
            <person name="Floudas D."/>
            <person name="Copeland A."/>
            <person name="Barry K.W."/>
            <person name="Cichocki N."/>
            <person name="Veneault-Fourrey C."/>
            <person name="LaButti K."/>
            <person name="Lindquist E.A."/>
            <person name="Lipzen A."/>
            <person name="Lundell T."/>
            <person name="Morin E."/>
            <person name="Murat C."/>
            <person name="Riley R."/>
            <person name="Ohm R."/>
            <person name="Sun H."/>
            <person name="Tunlid A."/>
            <person name="Henrissat B."/>
            <person name="Grigoriev I.V."/>
            <person name="Hibbett D.S."/>
            <person name="Martin F."/>
        </authorList>
    </citation>
    <scope>NUCLEOTIDE SEQUENCE [LARGE SCALE GENOMIC DNA]</scope>
    <source>
        <strain evidence="1 2">Koide BX008</strain>
    </source>
</reference>
<dbReference type="OrthoDB" id="3249150at2759"/>
<evidence type="ECO:0000313" key="1">
    <source>
        <dbReference type="EMBL" id="KIL70749.1"/>
    </source>
</evidence>